<organism evidence="3">
    <name type="scientific">marine sediment metagenome</name>
    <dbReference type="NCBI Taxonomy" id="412755"/>
    <lineage>
        <taxon>unclassified sequences</taxon>
        <taxon>metagenomes</taxon>
        <taxon>ecological metagenomes</taxon>
    </lineage>
</organism>
<feature type="non-terminal residue" evidence="3">
    <location>
        <position position="1"/>
    </location>
</feature>
<accession>A0A0F9JVF8</accession>
<feature type="compositionally biased region" description="Basic and acidic residues" evidence="2">
    <location>
        <begin position="124"/>
        <end position="135"/>
    </location>
</feature>
<dbReference type="Gene3D" id="1.20.120.330">
    <property type="entry name" value="Nucleotidyltransferases domain 2"/>
    <property type="match status" value="1"/>
</dbReference>
<keyword evidence="1" id="KW-0175">Coiled coil</keyword>
<sequence length="427" mass="45538">WERIIGDPKSRAMQDVAARGMIGHLEHPPDGRMNGKEGALVTTGLKLREDGVVWGVSELLDTPNGLILQEYTRKKVRWGVSSRGNGSVGDGGRVNETDYDLVTFDGVIRPSTLGAYPKPVNSGKESRPSESEDGKQVPLTEEAQGCIAAVQSLQEIEVETLDEAGRFKFVSDLLDSLGRVGSLESSSGLSSEKASELQDWLTRTLKAVHEDTAIGAEAAVERALAEIDEEDEADGTGSFQSVVKDLQERLEATSGEAESLRSNLEAAQAELVIAQSETEDLQAALASAKSEAEESKAELDAAKGRLSVAQAAISDLSTVEVEDTKQAAVEEAIKAVPALGRYRDVLETADDADRVLTLAEELLPTVVSEDRQSRSVPAPEPIERRSLPARGMVVESDVGATTHRPPVSESRGARMAGGALKKMGVAK</sequence>
<reference evidence="3" key="1">
    <citation type="journal article" date="2015" name="Nature">
        <title>Complex archaea that bridge the gap between prokaryotes and eukaryotes.</title>
        <authorList>
            <person name="Spang A."/>
            <person name="Saw J.H."/>
            <person name="Jorgensen S.L."/>
            <person name="Zaremba-Niedzwiedzka K."/>
            <person name="Martijn J."/>
            <person name="Lind A.E."/>
            <person name="van Eijk R."/>
            <person name="Schleper C."/>
            <person name="Guy L."/>
            <person name="Ettema T.J."/>
        </authorList>
    </citation>
    <scope>NUCLEOTIDE SEQUENCE</scope>
</reference>
<dbReference type="InterPro" id="IPR005082">
    <property type="entry name" value="Peptidase_U9_T4_prohead"/>
</dbReference>
<comment type="caution">
    <text evidence="3">The sequence shown here is derived from an EMBL/GenBank/DDBJ whole genome shotgun (WGS) entry which is preliminary data.</text>
</comment>
<evidence type="ECO:0000256" key="2">
    <source>
        <dbReference type="SAM" id="MobiDB-lite"/>
    </source>
</evidence>
<evidence type="ECO:0000313" key="3">
    <source>
        <dbReference type="EMBL" id="KKM13888.1"/>
    </source>
</evidence>
<protein>
    <submittedName>
        <fullName evidence="3">Uncharacterized protein</fullName>
    </submittedName>
</protein>
<gene>
    <name evidence="3" type="ORF">LCGC14_1711690</name>
</gene>
<dbReference type="AlphaFoldDB" id="A0A0F9JVF8"/>
<feature type="region of interest" description="Disordered" evidence="2">
    <location>
        <begin position="114"/>
        <end position="138"/>
    </location>
</feature>
<evidence type="ECO:0000256" key="1">
    <source>
        <dbReference type="SAM" id="Coils"/>
    </source>
</evidence>
<feature type="region of interest" description="Disordered" evidence="2">
    <location>
        <begin position="370"/>
        <end position="427"/>
    </location>
</feature>
<dbReference type="Pfam" id="PF03420">
    <property type="entry name" value="Peptidase_S77"/>
    <property type="match status" value="1"/>
</dbReference>
<name>A0A0F9JVF8_9ZZZZ</name>
<feature type="coiled-coil region" evidence="1">
    <location>
        <begin position="243"/>
        <end position="312"/>
    </location>
</feature>
<proteinExistence type="predicted"/>
<dbReference type="EMBL" id="LAZR01015272">
    <property type="protein sequence ID" value="KKM13888.1"/>
    <property type="molecule type" value="Genomic_DNA"/>
</dbReference>